<feature type="compositionally biased region" description="Basic and acidic residues" evidence="1">
    <location>
        <begin position="57"/>
        <end position="73"/>
    </location>
</feature>
<dbReference type="EMBL" id="QKYT01000001">
    <property type="protein sequence ID" value="RIA99702.1"/>
    <property type="molecule type" value="Genomic_DNA"/>
</dbReference>
<feature type="compositionally biased region" description="Basic and acidic residues" evidence="1">
    <location>
        <begin position="80"/>
        <end position="91"/>
    </location>
</feature>
<gene>
    <name evidence="2" type="ORF">C1645_869758</name>
</gene>
<proteinExistence type="predicted"/>
<comment type="caution">
    <text evidence="2">The sequence shown here is derived from an EMBL/GenBank/DDBJ whole genome shotgun (WGS) entry which is preliminary data.</text>
</comment>
<evidence type="ECO:0000256" key="1">
    <source>
        <dbReference type="SAM" id="MobiDB-lite"/>
    </source>
</evidence>
<dbReference type="AlphaFoldDB" id="A0A397TP51"/>
<name>A0A397TP51_9GLOM</name>
<protein>
    <submittedName>
        <fullName evidence="2">Uncharacterized protein</fullName>
    </submittedName>
</protein>
<sequence length="121" mass="14115">MDLEKDIKDLKEKQTDLEKALHYFQCMNDQRIEPVFTNQGGLPMFFPSSVSELSNDDNLKEKEEESNKVKLDNENDSSDSEEKMPDDDKYSGYDKGYCYHNKRYKKKVLPIISPIISLVII</sequence>
<evidence type="ECO:0000313" key="3">
    <source>
        <dbReference type="Proteomes" id="UP000265703"/>
    </source>
</evidence>
<keyword evidence="3" id="KW-1185">Reference proteome</keyword>
<feature type="region of interest" description="Disordered" evidence="1">
    <location>
        <begin position="52"/>
        <end position="91"/>
    </location>
</feature>
<organism evidence="2 3">
    <name type="scientific">Glomus cerebriforme</name>
    <dbReference type="NCBI Taxonomy" id="658196"/>
    <lineage>
        <taxon>Eukaryota</taxon>
        <taxon>Fungi</taxon>
        <taxon>Fungi incertae sedis</taxon>
        <taxon>Mucoromycota</taxon>
        <taxon>Glomeromycotina</taxon>
        <taxon>Glomeromycetes</taxon>
        <taxon>Glomerales</taxon>
        <taxon>Glomeraceae</taxon>
        <taxon>Glomus</taxon>
    </lineage>
</organism>
<reference evidence="2 3" key="1">
    <citation type="submission" date="2018-06" db="EMBL/GenBank/DDBJ databases">
        <title>Comparative genomics reveals the genomic features of Rhizophagus irregularis, R. cerebriforme, R. diaphanum and Gigaspora rosea, and their symbiotic lifestyle signature.</title>
        <authorList>
            <person name="Morin E."/>
            <person name="San Clemente H."/>
            <person name="Chen E.C.H."/>
            <person name="De La Providencia I."/>
            <person name="Hainaut M."/>
            <person name="Kuo A."/>
            <person name="Kohler A."/>
            <person name="Murat C."/>
            <person name="Tang N."/>
            <person name="Roy S."/>
            <person name="Loubradou J."/>
            <person name="Henrissat B."/>
            <person name="Grigoriev I.V."/>
            <person name="Corradi N."/>
            <person name="Roux C."/>
            <person name="Martin F.M."/>
        </authorList>
    </citation>
    <scope>NUCLEOTIDE SEQUENCE [LARGE SCALE GENOMIC DNA]</scope>
    <source>
        <strain evidence="2 3">DAOM 227022</strain>
    </source>
</reference>
<dbReference type="Proteomes" id="UP000265703">
    <property type="component" value="Unassembled WGS sequence"/>
</dbReference>
<evidence type="ECO:0000313" key="2">
    <source>
        <dbReference type="EMBL" id="RIA99702.1"/>
    </source>
</evidence>
<accession>A0A397TP51</accession>